<dbReference type="InterPro" id="IPR000073">
    <property type="entry name" value="AB_hydrolase_1"/>
</dbReference>
<accession>A0A286GR39</accession>
<evidence type="ECO:0000313" key="4">
    <source>
        <dbReference type="EMBL" id="SOD98031.1"/>
    </source>
</evidence>
<dbReference type="InterPro" id="IPR022742">
    <property type="entry name" value="Hydrolase_4"/>
</dbReference>
<gene>
    <name evidence="4" type="ORF">SAMN05421508_107164</name>
</gene>
<dbReference type="OrthoDB" id="9798884at2"/>
<dbReference type="PANTHER" id="PTHR12277">
    <property type="entry name" value="ALPHA/BETA HYDROLASE DOMAIN-CONTAINING PROTEIN"/>
    <property type="match status" value="1"/>
</dbReference>
<dbReference type="Proteomes" id="UP000219621">
    <property type="component" value="Unassembled WGS sequence"/>
</dbReference>
<keyword evidence="1" id="KW-1133">Transmembrane helix</keyword>
<dbReference type="EMBL" id="OCNJ01000007">
    <property type="protein sequence ID" value="SOD98031.1"/>
    <property type="molecule type" value="Genomic_DNA"/>
</dbReference>
<sequence length="279" mass="30342">MTILLNTILWALVAVLVMYAGAVAYMYLRQRALLYAPTTTQPDPAAAGVPDMRVVTLTAEDGLALNAWWLPPAAPERPVVLYCHGNAGNLADCAFKAAACREAGMGLLLFDYRGYGGNPGSPTEQGLYADARAARRFVLAQEGVVEDRLVIHGESLGSGVAAQLALEHPPAALVLEAAFVSIPAVGKRQYPWLPVHRLTRDRFETLAKIGRIRCPVFLLHGEDDDLVPVEMARALYAKASEPKRLHVYPGALHANLYDYGAGERIAAWVDEVTRRRESA</sequence>
<keyword evidence="5" id="KW-1185">Reference proteome</keyword>
<feature type="domain" description="AB hydrolase-1" evidence="2">
    <location>
        <begin position="78"/>
        <end position="178"/>
    </location>
</feature>
<feature type="domain" description="Serine aminopeptidase S33" evidence="3">
    <location>
        <begin position="206"/>
        <end position="257"/>
    </location>
</feature>
<evidence type="ECO:0008006" key="6">
    <source>
        <dbReference type="Google" id="ProtNLM"/>
    </source>
</evidence>
<dbReference type="Pfam" id="PF00561">
    <property type="entry name" value="Abhydrolase_1"/>
    <property type="match status" value="1"/>
</dbReference>
<dbReference type="AlphaFoldDB" id="A0A286GR39"/>
<dbReference type="SUPFAM" id="SSF53474">
    <property type="entry name" value="alpha/beta-Hydrolases"/>
    <property type="match status" value="1"/>
</dbReference>
<proteinExistence type="predicted"/>
<name>A0A286GR39_9PROT</name>
<dbReference type="Gene3D" id="3.40.50.1820">
    <property type="entry name" value="alpha/beta hydrolase"/>
    <property type="match status" value="1"/>
</dbReference>
<evidence type="ECO:0000256" key="1">
    <source>
        <dbReference type="SAM" id="Phobius"/>
    </source>
</evidence>
<evidence type="ECO:0000259" key="2">
    <source>
        <dbReference type="Pfam" id="PF00561"/>
    </source>
</evidence>
<evidence type="ECO:0000259" key="3">
    <source>
        <dbReference type="Pfam" id="PF12146"/>
    </source>
</evidence>
<organism evidence="4 5">
    <name type="scientific">Caenispirillum bisanense</name>
    <dbReference type="NCBI Taxonomy" id="414052"/>
    <lineage>
        <taxon>Bacteria</taxon>
        <taxon>Pseudomonadati</taxon>
        <taxon>Pseudomonadota</taxon>
        <taxon>Alphaproteobacteria</taxon>
        <taxon>Rhodospirillales</taxon>
        <taxon>Novispirillaceae</taxon>
        <taxon>Caenispirillum</taxon>
    </lineage>
</organism>
<dbReference type="Pfam" id="PF12146">
    <property type="entry name" value="Hydrolase_4"/>
    <property type="match status" value="1"/>
</dbReference>
<dbReference type="PANTHER" id="PTHR12277:SF81">
    <property type="entry name" value="PROTEIN ABHD13"/>
    <property type="match status" value="1"/>
</dbReference>
<keyword evidence="1" id="KW-0472">Membrane</keyword>
<dbReference type="RefSeq" id="WP_097280266.1">
    <property type="nucleotide sequence ID" value="NZ_OCNJ01000007.1"/>
</dbReference>
<dbReference type="InterPro" id="IPR029058">
    <property type="entry name" value="AB_hydrolase_fold"/>
</dbReference>
<evidence type="ECO:0000313" key="5">
    <source>
        <dbReference type="Proteomes" id="UP000219621"/>
    </source>
</evidence>
<keyword evidence="1" id="KW-0812">Transmembrane</keyword>
<feature type="transmembrane region" description="Helical" evidence="1">
    <location>
        <begin position="7"/>
        <end position="28"/>
    </location>
</feature>
<reference evidence="4 5" key="1">
    <citation type="submission" date="2017-09" db="EMBL/GenBank/DDBJ databases">
        <authorList>
            <person name="Ehlers B."/>
            <person name="Leendertz F.H."/>
        </authorList>
    </citation>
    <scope>NUCLEOTIDE SEQUENCE [LARGE SCALE GENOMIC DNA]</scope>
    <source>
        <strain evidence="4 5">USBA 140</strain>
    </source>
</reference>
<protein>
    <recommendedName>
        <fullName evidence="6">Serine aminopeptidase S33 domain-containing protein</fullName>
    </recommendedName>
</protein>